<dbReference type="EMBL" id="APPE01000072">
    <property type="protein sequence ID" value="ENU98089.1"/>
    <property type="molecule type" value="Genomic_DNA"/>
</dbReference>
<dbReference type="PATRIC" id="fig|1217710.3.peg.2793"/>
<dbReference type="eggNOG" id="COG3210">
    <property type="taxonomic scope" value="Bacteria"/>
</dbReference>
<proteinExistence type="predicted"/>
<dbReference type="InterPro" id="IPR028059">
    <property type="entry name" value="SWM_rpt"/>
</dbReference>
<gene>
    <name evidence="2" type="ORF">F969_02928</name>
</gene>
<accession>N8WT74</accession>
<organism evidence="2 3">
    <name type="scientific">Acinetobacter variabilis</name>
    <dbReference type="NCBI Taxonomy" id="70346"/>
    <lineage>
        <taxon>Bacteria</taxon>
        <taxon>Pseudomonadati</taxon>
        <taxon>Pseudomonadota</taxon>
        <taxon>Gammaproteobacteria</taxon>
        <taxon>Moraxellales</taxon>
        <taxon>Moraxellaceae</taxon>
        <taxon>Acinetobacter</taxon>
    </lineage>
</organism>
<sequence>MNDNRIVFEHEGQLYWAEFTDENGVMLDTIRYHSLTGDLAESGTVAAGVLPWLGGALALGAIAAAAGGGSSSGSSSDNRDMSPPKLTGVIVNEESQLELSFDENINDSNPRAEDFTVVVDGEEIPVNDIIVQDDKIILITEPEIRDGKEVTVEYQDSTPDDNQGIKDSEGNVLEDLDSDDVGGVQNPDISGPVLLAAEVNANGNIELSFNEALDADNLPPLDSLVVTVGTAPDQTTVDVINIVADGNTLTLITSPVIAAGQTVSVEYTNPTSGNDENAIQDLAGNDAASFNTVDLPNGVINDSEQPVVDTASSVLIDAEVNADGNIELSFNEDVSTSNPLPADFTVIVDGAEIPVTDIVYVGNEIILVTDPVITEGQEVEVTYTDSTPGDDQGIRDGSGNVLDGFDAIAVGGVDNNSEQPVEDTVAPVLIDAEVNADGNIELSFNETLDADNLPPLNSLVVTIGTAPDQTTVDVINIAADGNILTMITNPVITAGQTVSVEYTDPTTGNDDNAIQDLAGNDAASFTTADLPNGVVNNSEHLLNLADDNVSAILEGSQDATVVATYSDSNDINVLNGTSEVAVVGFTIEENTSSVVISVQQENLVSLANAFTFVVRNTTTGEEFEVASANTSQGGLVAGALGLELLGGVADAQGLRLDINDLPAGTYEVSVYGDSSQLADILTTIDLASLGDNTVNNLVSDTVLGLLEATLTGQNADPRGILEQLTLRELLDLTTGSSVPIINTLTTAVDSVLSLALDNILVRPILGDVYNTSVGSLLAGNGGGALGFLLTTLGLGTALDALVNGILEGVDGAGQALFDNLVEPLVSDILLDTVLEDTGLTTGLNTLLGSLNTLLSTLGLGDVLPTVNGLIDLIAQEALSNPLTLFGGTTAEVYEVNGEIYRATGNIQETSADGTQADNWAGGVLTEINGQPVTFDSSDEGGNFTLIEGTYGELKLYENGNFSYEYNSAVVQGPLLSEVFEYTVTRNAGQADQESASANLVINIDRVNQIINYADDPADNLLQGGAGDDILTGGAGADTAIYYLLNNADATGGNGTDTWTDFNAFEGDTIDVSALLSDQAVDASNLGNYITLEQRGDDTVVTIDRDGSDTDTTFARADLLILQNVDSATLQLDDIIKYNPI</sequence>
<evidence type="ECO:0008006" key="4">
    <source>
        <dbReference type="Google" id="ProtNLM"/>
    </source>
</evidence>
<protein>
    <recommendedName>
        <fullName evidence="4">Bacterial Ig-like domain-containing protein</fullName>
    </recommendedName>
</protein>
<evidence type="ECO:0000313" key="3">
    <source>
        <dbReference type="Proteomes" id="UP000013070"/>
    </source>
</evidence>
<dbReference type="Proteomes" id="UP000013070">
    <property type="component" value="Unassembled WGS sequence"/>
</dbReference>
<dbReference type="Pfam" id="PF13753">
    <property type="entry name" value="SWM_repeat"/>
    <property type="match status" value="4"/>
</dbReference>
<dbReference type="Gene3D" id="2.150.10.10">
    <property type="entry name" value="Serralysin-like metalloprotease, C-terminal"/>
    <property type="match status" value="1"/>
</dbReference>
<dbReference type="Gene3D" id="2.60.40.1220">
    <property type="match status" value="2"/>
</dbReference>
<keyword evidence="3" id="KW-1185">Reference proteome</keyword>
<dbReference type="InterPro" id="IPR014755">
    <property type="entry name" value="Cu-Rt/internalin_Ig-like"/>
</dbReference>
<dbReference type="InterPro" id="IPR019960">
    <property type="entry name" value="T1SS_VCA0849"/>
</dbReference>
<dbReference type="SUPFAM" id="SSF51120">
    <property type="entry name" value="beta-Roll"/>
    <property type="match status" value="1"/>
</dbReference>
<evidence type="ECO:0000256" key="1">
    <source>
        <dbReference type="ARBA" id="ARBA00022729"/>
    </source>
</evidence>
<dbReference type="InterPro" id="IPR011801">
    <property type="entry name" value="Swm_rep_I_cyn"/>
</dbReference>
<name>N8WT74_9GAMM</name>
<dbReference type="InterPro" id="IPR011049">
    <property type="entry name" value="Serralysin-like_metalloprot_C"/>
</dbReference>
<dbReference type="NCBIfam" id="TIGR03661">
    <property type="entry name" value="T1SS_VCA0849"/>
    <property type="match status" value="1"/>
</dbReference>
<comment type="caution">
    <text evidence="2">The sequence shown here is derived from an EMBL/GenBank/DDBJ whole genome shotgun (WGS) entry which is preliminary data.</text>
</comment>
<dbReference type="NCBIfam" id="TIGR02059">
    <property type="entry name" value="swm_rep_I"/>
    <property type="match status" value="4"/>
</dbReference>
<dbReference type="HOGENOM" id="CLU_277821_0_0_6"/>
<dbReference type="AlphaFoldDB" id="N8WT74"/>
<reference evidence="2 3" key="1">
    <citation type="submission" date="2013-02" db="EMBL/GenBank/DDBJ databases">
        <title>The Genome Sequence of Acinetobacter sp. NIPH 899.</title>
        <authorList>
            <consortium name="The Broad Institute Genome Sequencing Platform"/>
            <consortium name="The Broad Institute Genome Sequencing Center for Infectious Disease"/>
            <person name="Cerqueira G."/>
            <person name="Feldgarden M."/>
            <person name="Courvalin P."/>
            <person name="Perichon B."/>
            <person name="Grillot-Courvalin C."/>
            <person name="Clermont D."/>
            <person name="Rocha E."/>
            <person name="Yoon E.-J."/>
            <person name="Nemec A."/>
            <person name="Walker B."/>
            <person name="Young S.K."/>
            <person name="Zeng Q."/>
            <person name="Gargeya S."/>
            <person name="Fitzgerald M."/>
            <person name="Haas B."/>
            <person name="Abouelleil A."/>
            <person name="Alvarado L."/>
            <person name="Arachchi H.M."/>
            <person name="Berlin A.M."/>
            <person name="Chapman S.B."/>
            <person name="Dewar J."/>
            <person name="Goldberg J."/>
            <person name="Griggs A."/>
            <person name="Gujja S."/>
            <person name="Hansen M."/>
            <person name="Howarth C."/>
            <person name="Imamovic A."/>
            <person name="Larimer J."/>
            <person name="McCowan C."/>
            <person name="Murphy C."/>
            <person name="Neiman D."/>
            <person name="Pearson M."/>
            <person name="Priest M."/>
            <person name="Roberts A."/>
            <person name="Saif S."/>
            <person name="Shea T."/>
            <person name="Sisk P."/>
            <person name="Sykes S."/>
            <person name="Wortman J."/>
            <person name="Nusbaum C."/>
            <person name="Birren B."/>
        </authorList>
    </citation>
    <scope>NUCLEOTIDE SEQUENCE [LARGE SCALE GENOMIC DNA]</scope>
    <source>
        <strain evidence="2 3">NIPH 899</strain>
    </source>
</reference>
<evidence type="ECO:0000313" key="2">
    <source>
        <dbReference type="EMBL" id="ENU98089.1"/>
    </source>
</evidence>
<keyword evidence="1" id="KW-0732">Signal</keyword>